<protein>
    <recommendedName>
        <fullName evidence="3">RNase H type-1 domain-containing protein</fullName>
    </recommendedName>
</protein>
<name>A0A2Z6NZ21_TRISU</name>
<reference evidence="2" key="1">
    <citation type="journal article" date="2017" name="Front. Plant Sci.">
        <title>Climate Clever Clovers: New Paradigm to Reduce the Environmental Footprint of Ruminants by Breeding Low Methanogenic Forages Utilizing Haplotype Variation.</title>
        <authorList>
            <person name="Kaur P."/>
            <person name="Appels R."/>
            <person name="Bayer P.E."/>
            <person name="Keeble-Gagnere G."/>
            <person name="Wang J."/>
            <person name="Hirakawa H."/>
            <person name="Shirasawa K."/>
            <person name="Vercoe P."/>
            <person name="Stefanova K."/>
            <person name="Durmic Z."/>
            <person name="Nichols P."/>
            <person name="Revell C."/>
            <person name="Isobe S.N."/>
            <person name="Edwards D."/>
            <person name="Erskine W."/>
        </authorList>
    </citation>
    <scope>NUCLEOTIDE SEQUENCE [LARGE SCALE GENOMIC DNA]</scope>
    <source>
        <strain evidence="2">cv. Daliak</strain>
    </source>
</reference>
<dbReference type="AlphaFoldDB" id="A0A2Z6NZ21"/>
<accession>A0A2Z6NZ21</accession>
<evidence type="ECO:0008006" key="3">
    <source>
        <dbReference type="Google" id="ProtNLM"/>
    </source>
</evidence>
<evidence type="ECO:0000313" key="1">
    <source>
        <dbReference type="EMBL" id="GAU49364.1"/>
    </source>
</evidence>
<sequence length="136" mass="15487">MQASEEQSDAAAVIFTLLQQVDKDKVSIFAVIIWSIIWNQRNDEVWRNKDTPQQTVILQAMNFLNDWKNIRSVQTSTSVDIQVETTEIKWKKPSLGRIKCTIDTVFPSNTNHIGIGICIHDETSAFIRAKTEFGSC</sequence>
<proteinExistence type="predicted"/>
<keyword evidence="2" id="KW-1185">Reference proteome</keyword>
<evidence type="ECO:0000313" key="2">
    <source>
        <dbReference type="Proteomes" id="UP000242715"/>
    </source>
</evidence>
<organism evidence="1 2">
    <name type="scientific">Trifolium subterraneum</name>
    <name type="common">Subterranean clover</name>
    <dbReference type="NCBI Taxonomy" id="3900"/>
    <lineage>
        <taxon>Eukaryota</taxon>
        <taxon>Viridiplantae</taxon>
        <taxon>Streptophyta</taxon>
        <taxon>Embryophyta</taxon>
        <taxon>Tracheophyta</taxon>
        <taxon>Spermatophyta</taxon>
        <taxon>Magnoliopsida</taxon>
        <taxon>eudicotyledons</taxon>
        <taxon>Gunneridae</taxon>
        <taxon>Pentapetalae</taxon>
        <taxon>rosids</taxon>
        <taxon>fabids</taxon>
        <taxon>Fabales</taxon>
        <taxon>Fabaceae</taxon>
        <taxon>Papilionoideae</taxon>
        <taxon>50 kb inversion clade</taxon>
        <taxon>NPAAA clade</taxon>
        <taxon>Hologalegina</taxon>
        <taxon>IRL clade</taxon>
        <taxon>Trifolieae</taxon>
        <taxon>Trifolium</taxon>
    </lineage>
</organism>
<gene>
    <name evidence="1" type="ORF">TSUD_375530</name>
</gene>
<dbReference type="OrthoDB" id="1717299at2759"/>
<dbReference type="EMBL" id="DF974553">
    <property type="protein sequence ID" value="GAU49364.1"/>
    <property type="molecule type" value="Genomic_DNA"/>
</dbReference>
<dbReference type="Proteomes" id="UP000242715">
    <property type="component" value="Unassembled WGS sequence"/>
</dbReference>